<proteinExistence type="predicted"/>
<evidence type="ECO:0008006" key="3">
    <source>
        <dbReference type="Google" id="ProtNLM"/>
    </source>
</evidence>
<dbReference type="EMBL" id="JACGWM010000014">
    <property type="protein sequence ID" value="KAL0327889.1"/>
    <property type="molecule type" value="Genomic_DNA"/>
</dbReference>
<name>A0AAW2M8S7_9LAMI</name>
<evidence type="ECO:0000313" key="2">
    <source>
        <dbReference type="EMBL" id="KAL0327889.1"/>
    </source>
</evidence>
<comment type="caution">
    <text evidence="2">The sequence shown here is derived from an EMBL/GenBank/DDBJ whole genome shotgun (WGS) entry which is preliminary data.</text>
</comment>
<reference evidence="2" key="2">
    <citation type="journal article" date="2024" name="Plant">
        <title>Genomic evolution and insights into agronomic trait innovations of Sesamum species.</title>
        <authorList>
            <person name="Miao H."/>
            <person name="Wang L."/>
            <person name="Qu L."/>
            <person name="Liu H."/>
            <person name="Sun Y."/>
            <person name="Le M."/>
            <person name="Wang Q."/>
            <person name="Wei S."/>
            <person name="Zheng Y."/>
            <person name="Lin W."/>
            <person name="Duan Y."/>
            <person name="Cao H."/>
            <person name="Xiong S."/>
            <person name="Wang X."/>
            <person name="Wei L."/>
            <person name="Li C."/>
            <person name="Ma Q."/>
            <person name="Ju M."/>
            <person name="Zhao R."/>
            <person name="Li G."/>
            <person name="Mu C."/>
            <person name="Tian Q."/>
            <person name="Mei H."/>
            <person name="Zhang T."/>
            <person name="Gao T."/>
            <person name="Zhang H."/>
        </authorList>
    </citation>
    <scope>NUCLEOTIDE SEQUENCE</scope>
    <source>
        <strain evidence="2">KEN8</strain>
    </source>
</reference>
<feature type="region of interest" description="Disordered" evidence="1">
    <location>
        <begin position="16"/>
        <end position="37"/>
    </location>
</feature>
<gene>
    <name evidence="2" type="ORF">Scaly_2221500</name>
</gene>
<dbReference type="PANTHER" id="PTHR33437:SF2">
    <property type="entry name" value="OS06G0361200 PROTEIN"/>
    <property type="match status" value="1"/>
</dbReference>
<sequence length="243" mass="26767">MEVSEEVLRRGGSAMVPTALRGGGAGAKGARGNPPPTEVGGVSVKTCKAWELLLDPTTFCLFALEDANGLSTTKVLAIDGKGNSKQHVVHFVETCNNTGTYGDHLVKQFIRLLKGIAFDWYTDLDADSIDGWKQLEQEFLNRIYNTRRTVLRYILQGILPKFFEESATRAHDMKLSMTASGIEGPPIQELRRTKEKQEVKKGGKAFSKAANKESMAVNVALFKLKSIAKDNIVPKNNVPFERP</sequence>
<evidence type="ECO:0000256" key="1">
    <source>
        <dbReference type="SAM" id="MobiDB-lite"/>
    </source>
</evidence>
<accession>A0AAW2M8S7</accession>
<organism evidence="2">
    <name type="scientific">Sesamum calycinum</name>
    <dbReference type="NCBI Taxonomy" id="2727403"/>
    <lineage>
        <taxon>Eukaryota</taxon>
        <taxon>Viridiplantae</taxon>
        <taxon>Streptophyta</taxon>
        <taxon>Embryophyta</taxon>
        <taxon>Tracheophyta</taxon>
        <taxon>Spermatophyta</taxon>
        <taxon>Magnoliopsida</taxon>
        <taxon>eudicotyledons</taxon>
        <taxon>Gunneridae</taxon>
        <taxon>Pentapetalae</taxon>
        <taxon>asterids</taxon>
        <taxon>lamiids</taxon>
        <taxon>Lamiales</taxon>
        <taxon>Pedaliaceae</taxon>
        <taxon>Sesamum</taxon>
    </lineage>
</organism>
<reference evidence="2" key="1">
    <citation type="submission" date="2020-06" db="EMBL/GenBank/DDBJ databases">
        <authorList>
            <person name="Li T."/>
            <person name="Hu X."/>
            <person name="Zhang T."/>
            <person name="Song X."/>
            <person name="Zhang H."/>
            <person name="Dai N."/>
            <person name="Sheng W."/>
            <person name="Hou X."/>
            <person name="Wei L."/>
        </authorList>
    </citation>
    <scope>NUCLEOTIDE SEQUENCE</scope>
    <source>
        <strain evidence="2">KEN8</strain>
        <tissue evidence="2">Leaf</tissue>
    </source>
</reference>
<protein>
    <recommendedName>
        <fullName evidence="3">Retrotransposon gag domain-containing protein</fullName>
    </recommendedName>
</protein>
<dbReference type="AlphaFoldDB" id="A0AAW2M8S7"/>
<dbReference type="PANTHER" id="PTHR33437">
    <property type="entry name" value="OS06G0361200 PROTEIN"/>
    <property type="match status" value="1"/>
</dbReference>